<accession>A0A9E6XUW3</accession>
<dbReference type="SUPFAM" id="SSF89000">
    <property type="entry name" value="post-HMGL domain-like"/>
    <property type="match status" value="1"/>
</dbReference>
<dbReference type="CDD" id="cd07937">
    <property type="entry name" value="DRE_TIM_PC_TC_5S"/>
    <property type="match status" value="1"/>
</dbReference>
<dbReference type="InterPro" id="IPR013785">
    <property type="entry name" value="Aldolase_TIM"/>
</dbReference>
<dbReference type="GO" id="GO:0004736">
    <property type="term" value="F:pyruvate carboxylase activity"/>
    <property type="evidence" value="ECO:0007669"/>
    <property type="project" value="TreeGrafter"/>
</dbReference>
<dbReference type="InterPro" id="IPR003379">
    <property type="entry name" value="Carboxylase_cons_dom"/>
</dbReference>
<dbReference type="EC" id="6.4.1.7" evidence="2"/>
<evidence type="ECO:0000259" key="1">
    <source>
        <dbReference type="PROSITE" id="PS50991"/>
    </source>
</evidence>
<dbReference type="SUPFAM" id="SSF51569">
    <property type="entry name" value="Aldolase"/>
    <property type="match status" value="1"/>
</dbReference>
<gene>
    <name evidence="2" type="primary">cfiA_1</name>
    <name evidence="2" type="ORF">DSM104329_00595</name>
</gene>
<dbReference type="RefSeq" id="WP_259313911.1">
    <property type="nucleotide sequence ID" value="NZ_CP087164.1"/>
</dbReference>
<feature type="domain" description="Pyruvate carboxyltransferase" evidence="1">
    <location>
        <begin position="6"/>
        <end position="270"/>
    </location>
</feature>
<dbReference type="KEGG" id="sbae:DSM104329_00595"/>
<dbReference type="PANTHER" id="PTHR43778">
    <property type="entry name" value="PYRUVATE CARBOXYLASE"/>
    <property type="match status" value="1"/>
</dbReference>
<dbReference type="GO" id="GO:0006094">
    <property type="term" value="P:gluconeogenesis"/>
    <property type="evidence" value="ECO:0007669"/>
    <property type="project" value="TreeGrafter"/>
</dbReference>
<keyword evidence="3" id="KW-1185">Reference proteome</keyword>
<dbReference type="EMBL" id="CP087164">
    <property type="protein sequence ID" value="UGS34222.1"/>
    <property type="molecule type" value="Genomic_DNA"/>
</dbReference>
<dbReference type="Pfam" id="PF00682">
    <property type="entry name" value="HMGL-like"/>
    <property type="match status" value="1"/>
</dbReference>
<sequence>MTAAPIEFVDTSTRDGNQSLWGATGLTTPDVLSIAPAMDRVGFRALDFTTSTHMAVSVRFHQEDPWERIRRVSAAMPDTMLTFLTTGMRFISWEPAEEDVIRLALSCVIRNGIRRIQVAEPMNDADALITLARLAREEGAEEVVMGLTYSRSAVHDDEHYVTRARRLAESPDIDRLYLKDPGGLVSIDRLRQLGPRLFEAFPHRPIELHSHCTIGLAPQAYLEGCRLGFSALHTAVGPLGQGTSQPVAESTLRDVEAIGFSHELDLDALAEVSAHFRALAELKGLPPGAPRAYDATYEAHQLPGGVVTTMRRQLEEIRRGELFDAALAEVGRVRAEFGYPIVVTPYAQFLVTQASMNVIAPERYATVPDEVIRYFLGHFGQPPAPVDPDVADRILSTPRAKELARSRPLSLDGARERFGRTISDEELLLRMTMPAEQVDAMLSSAGPPPPAARPGRNPLVTLLAEVAHRPSIGFLQYRSGDDEVVWRRAS</sequence>
<name>A0A9E6XUW3_9ACTN</name>
<protein>
    <submittedName>
        <fullName evidence="2">2-oxoglutarate carboxylase large subunit</fullName>
        <ecNumber evidence="2">6.4.1.7</ecNumber>
    </submittedName>
</protein>
<evidence type="ECO:0000313" key="2">
    <source>
        <dbReference type="EMBL" id="UGS34222.1"/>
    </source>
</evidence>
<organism evidence="2 3">
    <name type="scientific">Capillimicrobium parvum</name>
    <dbReference type="NCBI Taxonomy" id="2884022"/>
    <lineage>
        <taxon>Bacteria</taxon>
        <taxon>Bacillati</taxon>
        <taxon>Actinomycetota</taxon>
        <taxon>Thermoleophilia</taxon>
        <taxon>Solirubrobacterales</taxon>
        <taxon>Capillimicrobiaceae</taxon>
        <taxon>Capillimicrobium</taxon>
    </lineage>
</organism>
<keyword evidence="2" id="KW-0436">Ligase</keyword>
<dbReference type="Gene3D" id="3.20.20.70">
    <property type="entry name" value="Aldolase class I"/>
    <property type="match status" value="1"/>
</dbReference>
<dbReference type="InterPro" id="IPR000891">
    <property type="entry name" value="PYR_CT"/>
</dbReference>
<reference evidence="2" key="1">
    <citation type="journal article" date="2022" name="Int. J. Syst. Evol. Microbiol.">
        <title>Pseudomonas aegrilactucae sp. nov. and Pseudomonas morbosilactucae sp. nov., pathogens causing bacterial rot of lettuce in Japan.</title>
        <authorList>
            <person name="Sawada H."/>
            <person name="Fujikawa T."/>
            <person name="Satou M."/>
        </authorList>
    </citation>
    <scope>NUCLEOTIDE SEQUENCE</scope>
    <source>
        <strain evidence="2">0166_1</strain>
    </source>
</reference>
<dbReference type="Proteomes" id="UP001162834">
    <property type="component" value="Chromosome"/>
</dbReference>
<dbReference type="Pfam" id="PF02436">
    <property type="entry name" value="PYC_OADA"/>
    <property type="match status" value="1"/>
</dbReference>
<dbReference type="InterPro" id="IPR055268">
    <property type="entry name" value="PCB-like"/>
</dbReference>
<dbReference type="PANTHER" id="PTHR43778:SF2">
    <property type="entry name" value="PYRUVATE CARBOXYLASE, MITOCHONDRIAL"/>
    <property type="match status" value="1"/>
</dbReference>
<proteinExistence type="predicted"/>
<dbReference type="AlphaFoldDB" id="A0A9E6XUW3"/>
<evidence type="ECO:0000313" key="3">
    <source>
        <dbReference type="Proteomes" id="UP001162834"/>
    </source>
</evidence>
<dbReference type="PROSITE" id="PS50991">
    <property type="entry name" value="PYR_CT"/>
    <property type="match status" value="1"/>
</dbReference>
<dbReference type="GO" id="GO:0005737">
    <property type="term" value="C:cytoplasm"/>
    <property type="evidence" value="ECO:0007669"/>
    <property type="project" value="TreeGrafter"/>
</dbReference>
<dbReference type="GO" id="GO:0034029">
    <property type="term" value="F:2-oxoglutarate carboxylase activity"/>
    <property type="evidence" value="ECO:0007669"/>
    <property type="project" value="UniProtKB-EC"/>
</dbReference>